<dbReference type="OrthoDB" id="9758506at2"/>
<dbReference type="SUPFAM" id="SSF52980">
    <property type="entry name" value="Restriction endonuclease-like"/>
    <property type="match status" value="1"/>
</dbReference>
<evidence type="ECO:0000259" key="11">
    <source>
        <dbReference type="Pfam" id="PF21445"/>
    </source>
</evidence>
<organism evidence="12 13">
    <name type="scientific">Schleiferilactobacillus shenzhenensis LY-73</name>
    <dbReference type="NCBI Taxonomy" id="1231336"/>
    <lineage>
        <taxon>Bacteria</taxon>
        <taxon>Bacillati</taxon>
        <taxon>Bacillota</taxon>
        <taxon>Bacilli</taxon>
        <taxon>Lactobacillales</taxon>
        <taxon>Lactobacillaceae</taxon>
        <taxon>Schleiferilactobacillus</taxon>
    </lineage>
</organism>
<keyword evidence="4" id="KW-0378">Hydrolase</keyword>
<evidence type="ECO:0000256" key="8">
    <source>
        <dbReference type="ARBA" id="ARBA00023125"/>
    </source>
</evidence>
<keyword evidence="13" id="KW-1185">Reference proteome</keyword>
<feature type="domain" description="ATP-dependent helicase/deoxyribonuclease subunit B N-terminal" evidence="11">
    <location>
        <begin position="31"/>
        <end position="308"/>
    </location>
</feature>
<accession>U4TP47</accession>
<evidence type="ECO:0000256" key="5">
    <source>
        <dbReference type="ARBA" id="ARBA00022806"/>
    </source>
</evidence>
<evidence type="ECO:0000313" key="12">
    <source>
        <dbReference type="EMBL" id="ERL66671.1"/>
    </source>
</evidence>
<dbReference type="RefSeq" id="WP_022528297.1">
    <property type="nucleotide sequence ID" value="NZ_KI271582.1"/>
</dbReference>
<evidence type="ECO:0000256" key="3">
    <source>
        <dbReference type="ARBA" id="ARBA00022763"/>
    </source>
</evidence>
<dbReference type="GO" id="GO:0004386">
    <property type="term" value="F:helicase activity"/>
    <property type="evidence" value="ECO:0007669"/>
    <property type="project" value="UniProtKB-KW"/>
</dbReference>
<dbReference type="HOGENOM" id="CLU_007838_0_0_9"/>
<dbReference type="eggNOG" id="COG3857">
    <property type="taxonomic scope" value="Bacteria"/>
</dbReference>
<keyword evidence="3" id="KW-0227">DNA damage</keyword>
<sequence length="1227" mass="135849">MNQQKGTERVRLFVGTATQDTQQTLVKDMARVEREWTAGGEQGKIFYLVPNHIAYEMERVTYRALSQEPPFADTTVHAFQNIQVLTVNRLLWYFLQTDPQFKRLNATTTAQTMILTKVLLQCGDQLQLFRGETRNPGFLEQLRRQLSELTDASIDAATLSAVAEQGGSQEFQAKMHDLAIIMAAYQQELNQAFMTPDQLNQYAIKEFTAHPDWFAHTRLYINGFDHLDGQTLGLVGTLMGLCDQTTIAMVGDRYDAEGDSSSQETPFFSPSTQLLRQLTQLAQNRTGQPAALHYVTTRTAHAPELAALAQYWISNARGQTAPTPPQDSGHVHIWQAATRQDELTAVAAQIHRLVADPENDYRYGDFRILTPDLQKYETIIAPTFRQANVPYFYDLALNMTNHPLVQVVTALGELLNGNVTYANLFSLLRTELVLPQAVAEQAADTPAPTTAATTPAYLAAFRQAVDAAENYTLAHGLRGNQFSAPQPWTELTSVPTDEDDPSDVQTRLSAGEPIHQFIAAELLPFVTQWQQAANSEAAMRQLYTFLTEHGLTTQLAFFRNTTLAAGDPVGASRPRQAFAQLTRLLDEYVQLLGEEPFDPDMFVAIFTAGFAAASYAQIPAVLDTVQIADLGITVPSLAKVTFVIGSTANALPAPVESTTLLNDTDRQAIIAAQQALAATQPPTSGLLYPQLAQGTTDVLAAAEYTAYKGFFSATDALYLTYPQLQQETNQRLSPYVARIQHYLDLTITAIDLTGERLIQTDTTRTITPWLVTPALAGTWAVRALRDDPQNLYWQAVAQALQEGTSAAEQPLYRFILSALRYRNDVGTLSPDIVHALYGDHLSVSVSRLEQYYQNPYEYFLHYGLNVTERDTYDLTPAETGSFYHWVLDHLVKQLQADHQDITAVSPEALRQMVADLSGEAVHEPLFAILNGSGRMTFMRQLLERTLNYMAWLLQQQAACSDLRPLATEVQFGQVGLAHTLPAVSYSLGGGQTVRLRGKIDRIDGYQDPQGGDFLTVVDYKSSEHKFDYSQALTGLSLQLQTYLQALINALGQGTDLALPGSATVAGGFYLHIAEPLIPLKKAAPADAFTDQLLKENKLIGIALADDTFLEHADTSPGRNIILAGSAKYSKKGYTNSNALTADQMQTILDYNAAMIAHAARGILTGQIALQPARFADGASVLRYSPYGDIMYFDHMLPENRYREIATRKKDDVLQRMADRLRKETNHE</sequence>
<dbReference type="InterPro" id="IPR038726">
    <property type="entry name" value="PDDEXK_AddAB-type"/>
</dbReference>
<gene>
    <name evidence="12" type="ORF">L248_0350</name>
</gene>
<keyword evidence="7" id="KW-0067">ATP-binding</keyword>
<dbReference type="GO" id="GO:0006281">
    <property type="term" value="P:DNA repair"/>
    <property type="evidence" value="ECO:0007669"/>
    <property type="project" value="UniProtKB-KW"/>
</dbReference>
<keyword evidence="9" id="KW-0234">DNA repair</keyword>
<evidence type="ECO:0000256" key="6">
    <source>
        <dbReference type="ARBA" id="ARBA00022839"/>
    </source>
</evidence>
<dbReference type="EMBL" id="KI271582">
    <property type="protein sequence ID" value="ERL66671.1"/>
    <property type="molecule type" value="Genomic_DNA"/>
</dbReference>
<dbReference type="GO" id="GO:0003677">
    <property type="term" value="F:DNA binding"/>
    <property type="evidence" value="ECO:0007669"/>
    <property type="project" value="UniProtKB-KW"/>
</dbReference>
<reference evidence="13" key="1">
    <citation type="journal article" date="2013" name="Genome Announc.">
        <title>Whole-Genome Sequencing of Lactobacillus shenzhenensis Strain LY-73T.</title>
        <authorList>
            <person name="Lin Z."/>
            <person name="Liu Z."/>
            <person name="Yang R."/>
            <person name="Zou Y."/>
            <person name="Wan D."/>
            <person name="Chen J."/>
            <person name="Guo M."/>
            <person name="Zhao J."/>
            <person name="Fang C."/>
            <person name="Yang R."/>
            <person name="Liu F."/>
        </authorList>
    </citation>
    <scope>NUCLEOTIDE SEQUENCE [LARGE SCALE GENOMIC DNA]</scope>
    <source>
        <strain evidence="13">LY-73</strain>
    </source>
</reference>
<dbReference type="STRING" id="1231336.L248_0350"/>
<evidence type="ECO:0000259" key="10">
    <source>
        <dbReference type="Pfam" id="PF12705"/>
    </source>
</evidence>
<dbReference type="GO" id="GO:0006310">
    <property type="term" value="P:DNA recombination"/>
    <property type="evidence" value="ECO:0007669"/>
    <property type="project" value="TreeGrafter"/>
</dbReference>
<evidence type="ECO:0000256" key="1">
    <source>
        <dbReference type="ARBA" id="ARBA00022722"/>
    </source>
</evidence>
<keyword evidence="1" id="KW-0540">Nuclease</keyword>
<protein>
    <submittedName>
        <fullName evidence="12">Uncharacterized protein</fullName>
    </submittedName>
</protein>
<proteinExistence type="predicted"/>
<dbReference type="PANTHER" id="PTHR30591:SF1">
    <property type="entry name" value="RECBCD ENZYME SUBUNIT RECC"/>
    <property type="match status" value="1"/>
</dbReference>
<dbReference type="InterPro" id="IPR049035">
    <property type="entry name" value="ADDB_N"/>
</dbReference>
<dbReference type="Pfam" id="PF12705">
    <property type="entry name" value="PDDEXK_1"/>
    <property type="match status" value="1"/>
</dbReference>
<dbReference type="InterPro" id="IPR011604">
    <property type="entry name" value="PDDEXK-like_dom_sf"/>
</dbReference>
<keyword evidence="6" id="KW-0269">Exonuclease</keyword>
<keyword evidence="2" id="KW-0547">Nucleotide-binding</keyword>
<dbReference type="GO" id="GO:0004527">
    <property type="term" value="F:exonuclease activity"/>
    <property type="evidence" value="ECO:0007669"/>
    <property type="project" value="UniProtKB-KW"/>
</dbReference>
<dbReference type="InterPro" id="IPR027417">
    <property type="entry name" value="P-loop_NTPase"/>
</dbReference>
<evidence type="ECO:0000256" key="9">
    <source>
        <dbReference type="ARBA" id="ARBA00023204"/>
    </source>
</evidence>
<dbReference type="Proteomes" id="UP000030647">
    <property type="component" value="Unassembled WGS sequence"/>
</dbReference>
<feature type="domain" description="PD-(D/E)XK endonuclease-like" evidence="10">
    <location>
        <begin position="843"/>
        <end position="1109"/>
    </location>
</feature>
<keyword evidence="8" id="KW-0238">DNA-binding</keyword>
<dbReference type="Gene3D" id="3.90.320.10">
    <property type="match status" value="1"/>
</dbReference>
<name>U4TP47_9LACO</name>
<evidence type="ECO:0000256" key="4">
    <source>
        <dbReference type="ARBA" id="ARBA00022801"/>
    </source>
</evidence>
<dbReference type="SUPFAM" id="SSF52540">
    <property type="entry name" value="P-loop containing nucleoside triphosphate hydrolases"/>
    <property type="match status" value="1"/>
</dbReference>
<evidence type="ECO:0000256" key="7">
    <source>
        <dbReference type="ARBA" id="ARBA00022840"/>
    </source>
</evidence>
<evidence type="ECO:0000313" key="13">
    <source>
        <dbReference type="Proteomes" id="UP000030647"/>
    </source>
</evidence>
<dbReference type="Gene3D" id="3.40.50.300">
    <property type="entry name" value="P-loop containing nucleotide triphosphate hydrolases"/>
    <property type="match status" value="4"/>
</dbReference>
<dbReference type="InterPro" id="IPR011335">
    <property type="entry name" value="Restrct_endonuc-II-like"/>
</dbReference>
<dbReference type="AlphaFoldDB" id="U4TP47"/>
<dbReference type="Pfam" id="PF21445">
    <property type="entry name" value="ADDB_N"/>
    <property type="match status" value="1"/>
</dbReference>
<evidence type="ECO:0000256" key="2">
    <source>
        <dbReference type="ARBA" id="ARBA00022741"/>
    </source>
</evidence>
<dbReference type="PANTHER" id="PTHR30591">
    <property type="entry name" value="RECBCD ENZYME SUBUNIT RECC"/>
    <property type="match status" value="1"/>
</dbReference>
<keyword evidence="5" id="KW-0347">Helicase</keyword>
<dbReference type="GO" id="GO:0005524">
    <property type="term" value="F:ATP binding"/>
    <property type="evidence" value="ECO:0007669"/>
    <property type="project" value="UniProtKB-KW"/>
</dbReference>